<feature type="region of interest" description="Disordered" evidence="1">
    <location>
        <begin position="309"/>
        <end position="362"/>
    </location>
</feature>
<proteinExistence type="predicted"/>
<comment type="caution">
    <text evidence="2">The sequence shown here is derived from an EMBL/GenBank/DDBJ whole genome shotgun (WGS) entry which is preliminary data.</text>
</comment>
<accession>A0A7C8IE88</accession>
<evidence type="ECO:0000313" key="2">
    <source>
        <dbReference type="EMBL" id="KAF2874911.1"/>
    </source>
</evidence>
<feature type="compositionally biased region" description="Basic residues" evidence="1">
    <location>
        <begin position="242"/>
        <end position="251"/>
    </location>
</feature>
<feature type="compositionally biased region" description="Low complexity" evidence="1">
    <location>
        <begin position="21"/>
        <end position="35"/>
    </location>
</feature>
<evidence type="ECO:0000256" key="1">
    <source>
        <dbReference type="SAM" id="MobiDB-lite"/>
    </source>
</evidence>
<gene>
    <name evidence="2" type="ORF">BDV95DRAFT_603695</name>
</gene>
<dbReference type="EMBL" id="JAADJZ010000005">
    <property type="protein sequence ID" value="KAF2874911.1"/>
    <property type="molecule type" value="Genomic_DNA"/>
</dbReference>
<dbReference type="AlphaFoldDB" id="A0A7C8IE88"/>
<feature type="compositionally biased region" description="Basic residues" evidence="1">
    <location>
        <begin position="197"/>
        <end position="210"/>
    </location>
</feature>
<feature type="region of interest" description="Disordered" evidence="1">
    <location>
        <begin position="109"/>
        <end position="267"/>
    </location>
</feature>
<organism evidence="2 3">
    <name type="scientific">Massariosphaeria phaeospora</name>
    <dbReference type="NCBI Taxonomy" id="100035"/>
    <lineage>
        <taxon>Eukaryota</taxon>
        <taxon>Fungi</taxon>
        <taxon>Dikarya</taxon>
        <taxon>Ascomycota</taxon>
        <taxon>Pezizomycotina</taxon>
        <taxon>Dothideomycetes</taxon>
        <taxon>Pleosporomycetidae</taxon>
        <taxon>Pleosporales</taxon>
        <taxon>Pleosporales incertae sedis</taxon>
        <taxon>Massariosphaeria</taxon>
    </lineage>
</organism>
<name>A0A7C8IE88_9PLEO</name>
<sequence>MTTPTREPREASPSDRPWIHSSTSSTASSNKSRVSAPSLRSAVLSVFSKRSSVSTDKTSVPSGNASRRTSAYLSPPGSVRASVWTQTDATDVLPAEREGEVGGAVAEVDDSTRISSALQEPARTAPSCPSAKGAAVATVRAAQPRRKRPKPVSTPKQPVPIRRKHKKSFRRGVSSFICTSTNPDDWSDYSEDEQPHHRPPQHKPRTKSRSKNGDTQGSEDGTKWDHGHQSSTAVSGLSATTPRRRAKKKLSTRQTGEMVSGAPARVNRLRSDSLRPVEMGEWDITNPTALRTASSRRVNPKLRSPLTTASIKAYLPSDAQRKPTRHRRPHAYPSSCPPVPFHTTPSSQLPRNSLPPPFSPTRRASLVQQGIPEELTRDEQRALRRQHRQAEAAAKAQILKRYQAAQAAHLRQLIKKAGARVPRVQRVRKVLTFGMYKTGAEKALREIRRGVLLDQDKHRGIVLPKYQLLLVAENLCRQWE</sequence>
<keyword evidence="3" id="KW-1185">Reference proteome</keyword>
<feature type="compositionally biased region" description="Low complexity" evidence="1">
    <location>
        <begin position="131"/>
        <end position="142"/>
    </location>
</feature>
<protein>
    <submittedName>
        <fullName evidence="2">Uncharacterized protein</fullName>
    </submittedName>
</protein>
<evidence type="ECO:0000313" key="3">
    <source>
        <dbReference type="Proteomes" id="UP000481861"/>
    </source>
</evidence>
<feature type="compositionally biased region" description="Basic residues" evidence="1">
    <location>
        <begin position="161"/>
        <end position="170"/>
    </location>
</feature>
<feature type="region of interest" description="Disordered" evidence="1">
    <location>
        <begin position="1"/>
        <end position="80"/>
    </location>
</feature>
<dbReference type="Proteomes" id="UP000481861">
    <property type="component" value="Unassembled WGS sequence"/>
</dbReference>
<feature type="compositionally biased region" description="Polar residues" evidence="1">
    <location>
        <begin position="48"/>
        <end position="72"/>
    </location>
</feature>
<feature type="compositionally biased region" description="Basic and acidic residues" evidence="1">
    <location>
        <begin position="1"/>
        <end position="13"/>
    </location>
</feature>
<feature type="compositionally biased region" description="Polar residues" evidence="1">
    <location>
        <begin position="229"/>
        <end position="241"/>
    </location>
</feature>
<reference evidence="2 3" key="1">
    <citation type="submission" date="2020-01" db="EMBL/GenBank/DDBJ databases">
        <authorList>
            <consortium name="DOE Joint Genome Institute"/>
            <person name="Haridas S."/>
            <person name="Albert R."/>
            <person name="Binder M."/>
            <person name="Bloem J."/>
            <person name="Labutti K."/>
            <person name="Salamov A."/>
            <person name="Andreopoulos B."/>
            <person name="Baker S.E."/>
            <person name="Barry K."/>
            <person name="Bills G."/>
            <person name="Bluhm B.H."/>
            <person name="Cannon C."/>
            <person name="Castanera R."/>
            <person name="Culley D.E."/>
            <person name="Daum C."/>
            <person name="Ezra D."/>
            <person name="Gonzalez J.B."/>
            <person name="Henrissat B."/>
            <person name="Kuo A."/>
            <person name="Liang C."/>
            <person name="Lipzen A."/>
            <person name="Lutzoni F."/>
            <person name="Magnuson J."/>
            <person name="Mondo S."/>
            <person name="Nolan M."/>
            <person name="Ohm R."/>
            <person name="Pangilinan J."/>
            <person name="Park H.-J.H."/>
            <person name="Ramirez L."/>
            <person name="Alfaro M."/>
            <person name="Sun H."/>
            <person name="Tritt A."/>
            <person name="Yoshinaga Y."/>
            <person name="Zwiers L.-H.L."/>
            <person name="Turgeon B.G."/>
            <person name="Goodwin S.B."/>
            <person name="Spatafora J.W."/>
            <person name="Crous P.W."/>
            <person name="Grigoriev I.V."/>
        </authorList>
    </citation>
    <scope>NUCLEOTIDE SEQUENCE [LARGE SCALE GENOMIC DNA]</scope>
    <source>
        <strain evidence="2 3">CBS 611.86</strain>
    </source>
</reference>